<evidence type="ECO:0000313" key="2">
    <source>
        <dbReference type="EMBL" id="TKC95845.1"/>
    </source>
</evidence>
<dbReference type="Proteomes" id="UP000309215">
    <property type="component" value="Unassembled WGS sequence"/>
</dbReference>
<comment type="caution">
    <text evidence="2">The sequence shown here is derived from an EMBL/GenBank/DDBJ whole genome shotgun (WGS) entry which is preliminary data.</text>
</comment>
<reference evidence="2 3" key="1">
    <citation type="submission" date="2019-04" db="EMBL/GenBank/DDBJ databases">
        <authorList>
            <person name="Li Y."/>
            <person name="Wang J."/>
        </authorList>
    </citation>
    <scope>NUCLEOTIDE SEQUENCE [LARGE SCALE GENOMIC DNA]</scope>
    <source>
        <strain evidence="2 3">DSM 14668</strain>
    </source>
</reference>
<proteinExistence type="predicted"/>
<evidence type="ECO:0000256" key="1">
    <source>
        <dbReference type="SAM" id="MobiDB-lite"/>
    </source>
</evidence>
<accession>A0A4U1IPD9</accession>
<feature type="region of interest" description="Disordered" evidence="1">
    <location>
        <begin position="216"/>
        <end position="238"/>
    </location>
</feature>
<sequence>MQSPTQSTPVSKCLDLAAHATCMLSKFSCQAAFASLEDKMRAGATELATAQAEYEKALKAILPTRVDIKYENYVSDRRIRLSQQKAEIADGKRKGRIASLVFPEGSAPIIRLFGASQVEAMIDLEGRLAAAQASWPEAEAEKIELGVLRQRYQAALLNRQIAVQHARDLRAARNATKDRFLTTYAEVMARVEAELPRDKVSQALFFDEVRTRSALATADTNEGDSVSSETREGPTPVA</sequence>
<evidence type="ECO:0000313" key="3">
    <source>
        <dbReference type="Proteomes" id="UP000309215"/>
    </source>
</evidence>
<gene>
    <name evidence="2" type="ORF">E8A74_46275</name>
</gene>
<name>A0A4U1IPD9_9BACT</name>
<dbReference type="EMBL" id="SSMQ01000092">
    <property type="protein sequence ID" value="TKC95845.1"/>
    <property type="molecule type" value="Genomic_DNA"/>
</dbReference>
<dbReference type="AlphaFoldDB" id="A0A4U1IPD9"/>
<protein>
    <submittedName>
        <fullName evidence="2">Uncharacterized protein</fullName>
    </submittedName>
</protein>
<dbReference type="OrthoDB" id="5508782at2"/>
<feature type="compositionally biased region" description="Polar residues" evidence="1">
    <location>
        <begin position="218"/>
        <end position="228"/>
    </location>
</feature>
<dbReference type="RefSeq" id="WP_136935585.1">
    <property type="nucleotide sequence ID" value="NZ_SSMQ01000092.1"/>
</dbReference>
<organism evidence="2 3">
    <name type="scientific">Polyangium fumosum</name>
    <dbReference type="NCBI Taxonomy" id="889272"/>
    <lineage>
        <taxon>Bacteria</taxon>
        <taxon>Pseudomonadati</taxon>
        <taxon>Myxococcota</taxon>
        <taxon>Polyangia</taxon>
        <taxon>Polyangiales</taxon>
        <taxon>Polyangiaceae</taxon>
        <taxon>Polyangium</taxon>
    </lineage>
</organism>
<keyword evidence="3" id="KW-1185">Reference proteome</keyword>